<comment type="caution">
    <text evidence="2">The sequence shown here is derived from an EMBL/GenBank/DDBJ whole genome shotgun (WGS) entry which is preliminary data.</text>
</comment>
<reference evidence="2 3" key="1">
    <citation type="submission" date="2021-06" db="EMBL/GenBank/DDBJ databases">
        <title>Caerostris darwini draft genome.</title>
        <authorList>
            <person name="Kono N."/>
            <person name="Arakawa K."/>
        </authorList>
    </citation>
    <scope>NUCLEOTIDE SEQUENCE [LARGE SCALE GENOMIC DNA]</scope>
</reference>
<dbReference type="EMBL" id="BPLQ01013114">
    <property type="protein sequence ID" value="GIY69853.1"/>
    <property type="molecule type" value="Genomic_DNA"/>
</dbReference>
<evidence type="ECO:0000313" key="2">
    <source>
        <dbReference type="EMBL" id="GIY69853.1"/>
    </source>
</evidence>
<evidence type="ECO:0000313" key="3">
    <source>
        <dbReference type="Proteomes" id="UP001054837"/>
    </source>
</evidence>
<feature type="region of interest" description="Disordered" evidence="1">
    <location>
        <begin position="70"/>
        <end position="96"/>
    </location>
</feature>
<accession>A0AAV4VIH8</accession>
<proteinExistence type="predicted"/>
<keyword evidence="3" id="KW-1185">Reference proteome</keyword>
<sequence length="134" mass="15325">MAAEKYVEVLKSKLAKHGLSLKEDIVSITTDGATVMKKVGKLIAANQQLCYAYGIQLRVIDVLYQKNKEQENPNTVDIETSDSNFEESESDNEDNDNVMLKNEILTHQELLPIIYKVRKIVKIFKRSLTKMYTN</sequence>
<gene>
    <name evidence="2" type="ORF">CDAR_174141</name>
</gene>
<evidence type="ECO:0000256" key="1">
    <source>
        <dbReference type="SAM" id="MobiDB-lite"/>
    </source>
</evidence>
<organism evidence="2 3">
    <name type="scientific">Caerostris darwini</name>
    <dbReference type="NCBI Taxonomy" id="1538125"/>
    <lineage>
        <taxon>Eukaryota</taxon>
        <taxon>Metazoa</taxon>
        <taxon>Ecdysozoa</taxon>
        <taxon>Arthropoda</taxon>
        <taxon>Chelicerata</taxon>
        <taxon>Arachnida</taxon>
        <taxon>Araneae</taxon>
        <taxon>Araneomorphae</taxon>
        <taxon>Entelegynae</taxon>
        <taxon>Araneoidea</taxon>
        <taxon>Araneidae</taxon>
        <taxon>Caerostris</taxon>
    </lineage>
</organism>
<feature type="compositionally biased region" description="Acidic residues" evidence="1">
    <location>
        <begin position="84"/>
        <end position="96"/>
    </location>
</feature>
<name>A0AAV4VIH8_9ARAC</name>
<dbReference type="AlphaFoldDB" id="A0AAV4VIH8"/>
<dbReference type="Proteomes" id="UP001054837">
    <property type="component" value="Unassembled WGS sequence"/>
</dbReference>
<protein>
    <submittedName>
        <fullName evidence="2">Uncharacterized protein</fullName>
    </submittedName>
</protein>